<accession>Q11C76</accession>
<keyword evidence="1" id="KW-0808">Transferase</keyword>
<dbReference type="SUPFAM" id="SSF52821">
    <property type="entry name" value="Rhodanese/Cell cycle control phosphatase"/>
    <property type="match status" value="2"/>
</dbReference>
<evidence type="ECO:0000259" key="3">
    <source>
        <dbReference type="PROSITE" id="PS50206"/>
    </source>
</evidence>
<keyword evidence="2" id="KW-0677">Repeat</keyword>
<reference evidence="4" key="1">
    <citation type="submission" date="2006-06" db="EMBL/GenBank/DDBJ databases">
        <title>Complete sequence of chromosome of Chelativorans sp. BNC1.</title>
        <authorList>
            <consortium name="US DOE Joint Genome Institute"/>
            <person name="Copeland A."/>
            <person name="Lucas S."/>
            <person name="Lapidus A."/>
            <person name="Barry K."/>
            <person name="Detter J.C."/>
            <person name="Glavina del Rio T."/>
            <person name="Hammon N."/>
            <person name="Israni S."/>
            <person name="Dalin E."/>
            <person name="Tice H."/>
            <person name="Pitluck S."/>
            <person name="Chertkov O."/>
            <person name="Brettin T."/>
            <person name="Bruce D."/>
            <person name="Han C."/>
            <person name="Tapia R."/>
            <person name="Gilna P."/>
            <person name="Schmutz J."/>
            <person name="Larimer F."/>
            <person name="Land M."/>
            <person name="Hauser L."/>
            <person name="Kyrpides N."/>
            <person name="Mikhailova N."/>
            <person name="Richardson P."/>
        </authorList>
    </citation>
    <scope>NUCLEOTIDE SEQUENCE</scope>
    <source>
        <strain evidence="4">BNC1</strain>
    </source>
</reference>
<dbReference type="InterPro" id="IPR036873">
    <property type="entry name" value="Rhodanese-like_dom_sf"/>
</dbReference>
<dbReference type="SMART" id="SM00450">
    <property type="entry name" value="RHOD"/>
    <property type="match status" value="2"/>
</dbReference>
<dbReference type="PROSITE" id="PS50206">
    <property type="entry name" value="RHODANESE_3"/>
    <property type="match status" value="2"/>
</dbReference>
<protein>
    <submittedName>
        <fullName evidence="4">Rhodanese-like protein</fullName>
    </submittedName>
</protein>
<dbReference type="PANTHER" id="PTHR11364">
    <property type="entry name" value="THIOSULFATE SULFERTANSFERASE"/>
    <property type="match status" value="1"/>
</dbReference>
<dbReference type="Pfam" id="PF00581">
    <property type="entry name" value="Rhodanese"/>
    <property type="match status" value="2"/>
</dbReference>
<organism evidence="4">
    <name type="scientific">Chelativorans sp. (strain BNC1)</name>
    <dbReference type="NCBI Taxonomy" id="266779"/>
    <lineage>
        <taxon>Bacteria</taxon>
        <taxon>Pseudomonadati</taxon>
        <taxon>Pseudomonadota</taxon>
        <taxon>Alphaproteobacteria</taxon>
        <taxon>Hyphomicrobiales</taxon>
        <taxon>Phyllobacteriaceae</taxon>
        <taxon>Chelativorans</taxon>
    </lineage>
</organism>
<dbReference type="InterPro" id="IPR001307">
    <property type="entry name" value="Thiosulphate_STrfase_CS"/>
</dbReference>
<sequence>MTDPLVDPAWLTARLDDPLVVPLDCTWYVPEVGISGRARFEEGHVPGAVYVDLDEISDSASPYVNMMCTSETFERVMSALGIGSDTHVVVYNANYVSARLWWMFRHFGHEEVSILDGGWARWLAERRPVETGPARPRPLRRFVAGKPKNDIVTAEIVLNALRSGDAQVVDVRPRGKFDGTEPTGYPGVLPGHMPGAVNIPWAELFTADAERRFIAPDRFEALLAERGVDADRPIIATCGSGVTAAILAFHLERIGRHGWHIYDGSWHEWGQRDDLPKETSNG</sequence>
<dbReference type="KEGG" id="mes:Meso_3630"/>
<dbReference type="InterPro" id="IPR045078">
    <property type="entry name" value="TST/MPST-like"/>
</dbReference>
<dbReference type="OrthoDB" id="9781034at2"/>
<dbReference type="PANTHER" id="PTHR11364:SF27">
    <property type="entry name" value="SULFURTRANSFERASE"/>
    <property type="match status" value="1"/>
</dbReference>
<dbReference type="eggNOG" id="COG2897">
    <property type="taxonomic scope" value="Bacteria"/>
</dbReference>
<dbReference type="PROSITE" id="PS00380">
    <property type="entry name" value="RHODANESE_1"/>
    <property type="match status" value="1"/>
</dbReference>
<dbReference type="STRING" id="266779.Meso_3630"/>
<dbReference type="AlphaFoldDB" id="Q11C76"/>
<feature type="domain" description="Rhodanese" evidence="3">
    <location>
        <begin position="162"/>
        <end position="278"/>
    </location>
</feature>
<evidence type="ECO:0000313" key="4">
    <source>
        <dbReference type="EMBL" id="ABG64999.1"/>
    </source>
</evidence>
<dbReference type="CDD" id="cd01449">
    <property type="entry name" value="TST_Repeat_2"/>
    <property type="match status" value="1"/>
</dbReference>
<dbReference type="InterPro" id="IPR001763">
    <property type="entry name" value="Rhodanese-like_dom"/>
</dbReference>
<name>Q11C76_CHESB</name>
<evidence type="ECO:0000256" key="1">
    <source>
        <dbReference type="ARBA" id="ARBA00022679"/>
    </source>
</evidence>
<proteinExistence type="predicted"/>
<evidence type="ECO:0000256" key="2">
    <source>
        <dbReference type="ARBA" id="ARBA00022737"/>
    </source>
</evidence>
<dbReference type="CDD" id="cd01448">
    <property type="entry name" value="TST_Repeat_1"/>
    <property type="match status" value="1"/>
</dbReference>
<feature type="domain" description="Rhodanese" evidence="3">
    <location>
        <begin position="16"/>
        <end position="131"/>
    </location>
</feature>
<dbReference type="EMBL" id="CP000390">
    <property type="protein sequence ID" value="ABG64999.1"/>
    <property type="molecule type" value="Genomic_DNA"/>
</dbReference>
<gene>
    <name evidence="4" type="ordered locus">Meso_3630</name>
</gene>
<dbReference type="Gene3D" id="3.40.250.10">
    <property type="entry name" value="Rhodanese-like domain"/>
    <property type="match status" value="2"/>
</dbReference>
<dbReference type="HOGENOM" id="CLU_031618_3_0_5"/>
<dbReference type="GO" id="GO:0004792">
    <property type="term" value="F:thiosulfate-cyanide sulfurtransferase activity"/>
    <property type="evidence" value="ECO:0007669"/>
    <property type="project" value="InterPro"/>
</dbReference>